<feature type="compositionally biased region" description="Basic and acidic residues" evidence="1">
    <location>
        <begin position="10"/>
        <end position="31"/>
    </location>
</feature>
<feature type="region of interest" description="Disordered" evidence="1">
    <location>
        <begin position="68"/>
        <end position="88"/>
    </location>
</feature>
<feature type="compositionally biased region" description="Low complexity" evidence="1">
    <location>
        <begin position="76"/>
        <end position="88"/>
    </location>
</feature>
<feature type="region of interest" description="Disordered" evidence="1">
    <location>
        <begin position="1"/>
        <end position="41"/>
    </location>
</feature>
<protein>
    <submittedName>
        <fullName evidence="2">Uncharacterized protein</fullName>
    </submittedName>
</protein>
<dbReference type="EMBL" id="AZIL01000910">
    <property type="protein sequence ID" value="EWM25582.1"/>
    <property type="molecule type" value="Genomic_DNA"/>
</dbReference>
<evidence type="ECO:0000313" key="3">
    <source>
        <dbReference type="Proteomes" id="UP000019335"/>
    </source>
</evidence>
<accession>W7THL2</accession>
<proteinExistence type="predicted"/>
<comment type="caution">
    <text evidence="2">The sequence shown here is derived from an EMBL/GenBank/DDBJ whole genome shotgun (WGS) entry which is preliminary data.</text>
</comment>
<keyword evidence="3" id="KW-1185">Reference proteome</keyword>
<sequence>MTTNRYIEGSGRRGNEEERHQRRARQARETSRQSLSSRRRANMWTLVRKKCASKYPSVQASSCDELDQLQHPFPTPSFSISTPPRLTP</sequence>
<evidence type="ECO:0000313" key="2">
    <source>
        <dbReference type="EMBL" id="EWM25582.1"/>
    </source>
</evidence>
<evidence type="ECO:0000256" key="1">
    <source>
        <dbReference type="SAM" id="MobiDB-lite"/>
    </source>
</evidence>
<name>W7THL2_9STRA</name>
<dbReference type="Proteomes" id="UP000019335">
    <property type="component" value="Chromosome 11"/>
</dbReference>
<reference evidence="2 3" key="1">
    <citation type="journal article" date="2014" name="Mol. Plant">
        <title>Chromosome Scale Genome Assembly and Transcriptome Profiling of Nannochloropsis gaditana in Nitrogen Depletion.</title>
        <authorList>
            <person name="Corteggiani Carpinelli E."/>
            <person name="Telatin A."/>
            <person name="Vitulo N."/>
            <person name="Forcato C."/>
            <person name="D'Angelo M."/>
            <person name="Schiavon R."/>
            <person name="Vezzi A."/>
            <person name="Giacometti G.M."/>
            <person name="Morosinotto T."/>
            <person name="Valle G."/>
        </authorList>
    </citation>
    <scope>NUCLEOTIDE SEQUENCE [LARGE SCALE GENOMIC DNA]</scope>
    <source>
        <strain evidence="2 3">B-31</strain>
    </source>
</reference>
<dbReference type="AlphaFoldDB" id="W7THL2"/>
<organism evidence="2 3">
    <name type="scientific">Nannochloropsis gaditana</name>
    <dbReference type="NCBI Taxonomy" id="72520"/>
    <lineage>
        <taxon>Eukaryota</taxon>
        <taxon>Sar</taxon>
        <taxon>Stramenopiles</taxon>
        <taxon>Ochrophyta</taxon>
        <taxon>Eustigmatophyceae</taxon>
        <taxon>Eustigmatales</taxon>
        <taxon>Monodopsidaceae</taxon>
        <taxon>Nannochloropsis</taxon>
    </lineage>
</organism>
<gene>
    <name evidence="2" type="ORF">Naga_100492g1</name>
</gene>